<gene>
    <name evidence="6" type="ORF">EK21DRAFT_12931</name>
</gene>
<dbReference type="PROSITE" id="PS00518">
    <property type="entry name" value="ZF_RING_1"/>
    <property type="match status" value="1"/>
</dbReference>
<evidence type="ECO:0000256" key="1">
    <source>
        <dbReference type="ARBA" id="ARBA00022723"/>
    </source>
</evidence>
<keyword evidence="3" id="KW-0862">Zinc</keyword>
<proteinExistence type="predicted"/>
<keyword evidence="7" id="KW-1185">Reference proteome</keyword>
<dbReference type="Pfam" id="PF13639">
    <property type="entry name" value="zf-RING_2"/>
    <property type="match status" value="1"/>
</dbReference>
<dbReference type="AlphaFoldDB" id="A0A9P4LGL0"/>
<feature type="non-terminal residue" evidence="6">
    <location>
        <position position="133"/>
    </location>
</feature>
<dbReference type="InterPro" id="IPR013083">
    <property type="entry name" value="Znf_RING/FYVE/PHD"/>
</dbReference>
<evidence type="ECO:0000313" key="7">
    <source>
        <dbReference type="Proteomes" id="UP000799777"/>
    </source>
</evidence>
<evidence type="ECO:0000256" key="2">
    <source>
        <dbReference type="ARBA" id="ARBA00022771"/>
    </source>
</evidence>
<evidence type="ECO:0000256" key="3">
    <source>
        <dbReference type="ARBA" id="ARBA00022833"/>
    </source>
</evidence>
<keyword evidence="1" id="KW-0479">Metal-binding</keyword>
<dbReference type="GO" id="GO:0008270">
    <property type="term" value="F:zinc ion binding"/>
    <property type="evidence" value="ECO:0007669"/>
    <property type="project" value="UniProtKB-KW"/>
</dbReference>
<evidence type="ECO:0000259" key="5">
    <source>
        <dbReference type="PROSITE" id="PS50089"/>
    </source>
</evidence>
<dbReference type="SUPFAM" id="SSF57850">
    <property type="entry name" value="RING/U-box"/>
    <property type="match status" value="1"/>
</dbReference>
<organism evidence="6 7">
    <name type="scientific">Setomelanomma holmii</name>
    <dbReference type="NCBI Taxonomy" id="210430"/>
    <lineage>
        <taxon>Eukaryota</taxon>
        <taxon>Fungi</taxon>
        <taxon>Dikarya</taxon>
        <taxon>Ascomycota</taxon>
        <taxon>Pezizomycotina</taxon>
        <taxon>Dothideomycetes</taxon>
        <taxon>Pleosporomycetidae</taxon>
        <taxon>Pleosporales</taxon>
        <taxon>Pleosporineae</taxon>
        <taxon>Phaeosphaeriaceae</taxon>
        <taxon>Setomelanomma</taxon>
    </lineage>
</organism>
<sequence length="133" mass="15583">RLKRNSPTQYYEELNYLLRSKGFPQAWHIRNNILKIHNLLDREMQRINDAWQAEVEKQWVGEPIAVESVSSPIDTPSGDECITCGDEITTSDVRTPCGHQYCRKCLETWIHACQPASHRCPYCRTELFEKPQY</sequence>
<comment type="caution">
    <text evidence="6">The sequence shown here is derived from an EMBL/GenBank/DDBJ whole genome shotgun (WGS) entry which is preliminary data.</text>
</comment>
<dbReference type="Proteomes" id="UP000799777">
    <property type="component" value="Unassembled WGS sequence"/>
</dbReference>
<dbReference type="EMBL" id="ML978331">
    <property type="protein sequence ID" value="KAF2023672.1"/>
    <property type="molecule type" value="Genomic_DNA"/>
</dbReference>
<feature type="non-terminal residue" evidence="6">
    <location>
        <position position="1"/>
    </location>
</feature>
<name>A0A9P4LGL0_9PLEO</name>
<dbReference type="InterPro" id="IPR017907">
    <property type="entry name" value="Znf_RING_CS"/>
</dbReference>
<evidence type="ECO:0000313" key="6">
    <source>
        <dbReference type="EMBL" id="KAF2023672.1"/>
    </source>
</evidence>
<dbReference type="InterPro" id="IPR001841">
    <property type="entry name" value="Znf_RING"/>
</dbReference>
<dbReference type="Gene3D" id="3.30.40.10">
    <property type="entry name" value="Zinc/RING finger domain, C3HC4 (zinc finger)"/>
    <property type="match status" value="1"/>
</dbReference>
<accession>A0A9P4LGL0</accession>
<feature type="domain" description="RING-type" evidence="5">
    <location>
        <begin position="81"/>
        <end position="124"/>
    </location>
</feature>
<evidence type="ECO:0000256" key="4">
    <source>
        <dbReference type="PROSITE-ProRule" id="PRU00175"/>
    </source>
</evidence>
<dbReference type="OrthoDB" id="3800056at2759"/>
<protein>
    <recommendedName>
        <fullName evidence="5">RING-type domain-containing protein</fullName>
    </recommendedName>
</protein>
<reference evidence="6" key="1">
    <citation type="journal article" date="2020" name="Stud. Mycol.">
        <title>101 Dothideomycetes genomes: a test case for predicting lifestyles and emergence of pathogens.</title>
        <authorList>
            <person name="Haridas S."/>
            <person name="Albert R."/>
            <person name="Binder M."/>
            <person name="Bloem J."/>
            <person name="Labutti K."/>
            <person name="Salamov A."/>
            <person name="Andreopoulos B."/>
            <person name="Baker S."/>
            <person name="Barry K."/>
            <person name="Bills G."/>
            <person name="Bluhm B."/>
            <person name="Cannon C."/>
            <person name="Castanera R."/>
            <person name="Culley D."/>
            <person name="Daum C."/>
            <person name="Ezra D."/>
            <person name="Gonzalez J."/>
            <person name="Henrissat B."/>
            <person name="Kuo A."/>
            <person name="Liang C."/>
            <person name="Lipzen A."/>
            <person name="Lutzoni F."/>
            <person name="Magnuson J."/>
            <person name="Mondo S."/>
            <person name="Nolan M."/>
            <person name="Ohm R."/>
            <person name="Pangilinan J."/>
            <person name="Park H.-J."/>
            <person name="Ramirez L."/>
            <person name="Alfaro M."/>
            <person name="Sun H."/>
            <person name="Tritt A."/>
            <person name="Yoshinaga Y."/>
            <person name="Zwiers L.-H."/>
            <person name="Turgeon B."/>
            <person name="Goodwin S."/>
            <person name="Spatafora J."/>
            <person name="Crous P."/>
            <person name="Grigoriev I."/>
        </authorList>
    </citation>
    <scope>NUCLEOTIDE SEQUENCE</scope>
    <source>
        <strain evidence="6">CBS 110217</strain>
    </source>
</reference>
<keyword evidence="2 4" id="KW-0863">Zinc-finger</keyword>
<dbReference type="PROSITE" id="PS50089">
    <property type="entry name" value="ZF_RING_2"/>
    <property type="match status" value="1"/>
</dbReference>